<reference evidence="3" key="1">
    <citation type="journal article" date="2014" name="Science">
        <title>Ancient hybridizations among the ancestral genomes of bread wheat.</title>
        <authorList>
            <consortium name="International Wheat Genome Sequencing Consortium,"/>
            <person name="Marcussen T."/>
            <person name="Sandve S.R."/>
            <person name="Heier L."/>
            <person name="Spannagl M."/>
            <person name="Pfeifer M."/>
            <person name="Jakobsen K.S."/>
            <person name="Wulff B.B."/>
            <person name="Steuernagel B."/>
            <person name="Mayer K.F."/>
            <person name="Olsen O.A."/>
        </authorList>
    </citation>
    <scope>NUCLEOTIDE SEQUENCE [LARGE SCALE GENOMIC DNA]</scope>
    <source>
        <strain evidence="3">cv. AL8/78</strain>
    </source>
</reference>
<evidence type="ECO:0000313" key="3">
    <source>
        <dbReference type="Proteomes" id="UP000015105"/>
    </source>
</evidence>
<feature type="region of interest" description="Disordered" evidence="1">
    <location>
        <begin position="1"/>
        <end position="76"/>
    </location>
</feature>
<dbReference type="EnsemblPlants" id="AET2Gv21085300.10">
    <property type="protein sequence ID" value="AET2Gv21085300.10"/>
    <property type="gene ID" value="AET2Gv21085300"/>
</dbReference>
<reference evidence="3" key="2">
    <citation type="journal article" date="2017" name="Nat. Plants">
        <title>The Aegilops tauschii genome reveals multiple impacts of transposons.</title>
        <authorList>
            <person name="Zhao G."/>
            <person name="Zou C."/>
            <person name="Li K."/>
            <person name="Wang K."/>
            <person name="Li T."/>
            <person name="Gao L."/>
            <person name="Zhang X."/>
            <person name="Wang H."/>
            <person name="Yang Z."/>
            <person name="Liu X."/>
            <person name="Jiang W."/>
            <person name="Mao L."/>
            <person name="Kong X."/>
            <person name="Jiao Y."/>
            <person name="Jia J."/>
        </authorList>
    </citation>
    <scope>NUCLEOTIDE SEQUENCE [LARGE SCALE GENOMIC DNA]</scope>
    <source>
        <strain evidence="3">cv. AL8/78</strain>
    </source>
</reference>
<keyword evidence="3" id="KW-1185">Reference proteome</keyword>
<sequence>SSIVREDYLPSVPPPPPPSEANRRHYHHHATALTPAPRRPCAAAAHRSIEQARPRRSALPLARVSDRPAMSRDGGCCPPMDLLRSEAMQLVQVIIPAESARLAVSNLGDLGLLQFKDVRIRAHAHT</sequence>
<name>A0A453D4I0_AEGTS</name>
<dbReference type="Proteomes" id="UP000015105">
    <property type="component" value="Chromosome 2D"/>
</dbReference>
<reference evidence="2" key="4">
    <citation type="submission" date="2019-03" db="UniProtKB">
        <authorList>
            <consortium name="EnsemblPlants"/>
        </authorList>
    </citation>
    <scope>IDENTIFICATION</scope>
</reference>
<reference evidence="2" key="3">
    <citation type="journal article" date="2017" name="Nature">
        <title>Genome sequence of the progenitor of the wheat D genome Aegilops tauschii.</title>
        <authorList>
            <person name="Luo M.C."/>
            <person name="Gu Y.Q."/>
            <person name="Puiu D."/>
            <person name="Wang H."/>
            <person name="Twardziok S.O."/>
            <person name="Deal K.R."/>
            <person name="Huo N."/>
            <person name="Zhu T."/>
            <person name="Wang L."/>
            <person name="Wang Y."/>
            <person name="McGuire P.E."/>
            <person name="Liu S."/>
            <person name="Long H."/>
            <person name="Ramasamy R.K."/>
            <person name="Rodriguez J.C."/>
            <person name="Van S.L."/>
            <person name="Yuan L."/>
            <person name="Wang Z."/>
            <person name="Xia Z."/>
            <person name="Xiao L."/>
            <person name="Anderson O.D."/>
            <person name="Ouyang S."/>
            <person name="Liang Y."/>
            <person name="Zimin A.V."/>
            <person name="Pertea G."/>
            <person name="Qi P."/>
            <person name="Bennetzen J.L."/>
            <person name="Dai X."/>
            <person name="Dawson M.W."/>
            <person name="Muller H.G."/>
            <person name="Kugler K."/>
            <person name="Rivarola-Duarte L."/>
            <person name="Spannagl M."/>
            <person name="Mayer K.F.X."/>
            <person name="Lu F.H."/>
            <person name="Bevan M.W."/>
            <person name="Leroy P."/>
            <person name="Li P."/>
            <person name="You F.M."/>
            <person name="Sun Q."/>
            <person name="Liu Z."/>
            <person name="Lyons E."/>
            <person name="Wicker T."/>
            <person name="Salzberg S.L."/>
            <person name="Devos K.M."/>
            <person name="Dvorak J."/>
        </authorList>
    </citation>
    <scope>NUCLEOTIDE SEQUENCE [LARGE SCALE GENOMIC DNA]</scope>
    <source>
        <strain evidence="2">cv. AL8/78</strain>
    </source>
</reference>
<dbReference type="AlphaFoldDB" id="A0A453D4I0"/>
<evidence type="ECO:0000313" key="2">
    <source>
        <dbReference type="EnsemblPlants" id="AET2Gv21085300.10"/>
    </source>
</evidence>
<proteinExistence type="predicted"/>
<feature type="compositionally biased region" description="Low complexity" evidence="1">
    <location>
        <begin position="31"/>
        <end position="46"/>
    </location>
</feature>
<protein>
    <submittedName>
        <fullName evidence="2">Uncharacterized protein</fullName>
    </submittedName>
</protein>
<accession>A0A453D4I0</accession>
<dbReference type="Gramene" id="AET2Gv21085300.10">
    <property type="protein sequence ID" value="AET2Gv21085300.10"/>
    <property type="gene ID" value="AET2Gv21085300"/>
</dbReference>
<organism evidence="2 3">
    <name type="scientific">Aegilops tauschii subsp. strangulata</name>
    <name type="common">Goatgrass</name>
    <dbReference type="NCBI Taxonomy" id="200361"/>
    <lineage>
        <taxon>Eukaryota</taxon>
        <taxon>Viridiplantae</taxon>
        <taxon>Streptophyta</taxon>
        <taxon>Embryophyta</taxon>
        <taxon>Tracheophyta</taxon>
        <taxon>Spermatophyta</taxon>
        <taxon>Magnoliopsida</taxon>
        <taxon>Liliopsida</taxon>
        <taxon>Poales</taxon>
        <taxon>Poaceae</taxon>
        <taxon>BOP clade</taxon>
        <taxon>Pooideae</taxon>
        <taxon>Triticodae</taxon>
        <taxon>Triticeae</taxon>
        <taxon>Triticinae</taxon>
        <taxon>Aegilops</taxon>
    </lineage>
</organism>
<evidence type="ECO:0000256" key="1">
    <source>
        <dbReference type="SAM" id="MobiDB-lite"/>
    </source>
</evidence>
<reference evidence="2" key="5">
    <citation type="journal article" date="2021" name="G3 (Bethesda)">
        <title>Aegilops tauschii genome assembly Aet v5.0 features greater sequence contiguity and improved annotation.</title>
        <authorList>
            <person name="Wang L."/>
            <person name="Zhu T."/>
            <person name="Rodriguez J.C."/>
            <person name="Deal K.R."/>
            <person name="Dubcovsky J."/>
            <person name="McGuire P.E."/>
            <person name="Lux T."/>
            <person name="Spannagl M."/>
            <person name="Mayer K.F.X."/>
            <person name="Baldrich P."/>
            <person name="Meyers B.C."/>
            <person name="Huo N."/>
            <person name="Gu Y.Q."/>
            <person name="Zhou H."/>
            <person name="Devos K.M."/>
            <person name="Bennetzen J.L."/>
            <person name="Unver T."/>
            <person name="Budak H."/>
            <person name="Gulick P.J."/>
            <person name="Galiba G."/>
            <person name="Kalapos B."/>
            <person name="Nelson D.R."/>
            <person name="Li P."/>
            <person name="You F.M."/>
            <person name="Luo M.C."/>
            <person name="Dvorak J."/>
        </authorList>
    </citation>
    <scope>NUCLEOTIDE SEQUENCE [LARGE SCALE GENOMIC DNA]</scope>
    <source>
        <strain evidence="2">cv. AL8/78</strain>
    </source>
</reference>